<reference evidence="2 3" key="1">
    <citation type="journal article" date="2007" name="Nat. Biotechnol.">
        <title>Complete genome sequence of the myxobacterium Sorangium cellulosum.</title>
        <authorList>
            <person name="Schneiker S."/>
            <person name="Perlova O."/>
            <person name="Kaiser O."/>
            <person name="Gerth K."/>
            <person name="Alici A."/>
            <person name="Altmeyer M.O."/>
            <person name="Bartels D."/>
            <person name="Bekel T."/>
            <person name="Beyer S."/>
            <person name="Bode E."/>
            <person name="Bode H.B."/>
            <person name="Bolten C.J."/>
            <person name="Choudhuri J.V."/>
            <person name="Doss S."/>
            <person name="Elnakady Y.A."/>
            <person name="Frank B."/>
            <person name="Gaigalat L."/>
            <person name="Goesmann A."/>
            <person name="Groeger C."/>
            <person name="Gross F."/>
            <person name="Jelsbak L."/>
            <person name="Jelsbak L."/>
            <person name="Kalinowski J."/>
            <person name="Kegler C."/>
            <person name="Knauber T."/>
            <person name="Konietzny S."/>
            <person name="Kopp M."/>
            <person name="Krause L."/>
            <person name="Krug D."/>
            <person name="Linke B."/>
            <person name="Mahmud T."/>
            <person name="Martinez-Arias R."/>
            <person name="McHardy A.C."/>
            <person name="Merai M."/>
            <person name="Meyer F."/>
            <person name="Mormann S."/>
            <person name="Munoz-Dorado J."/>
            <person name="Perez J."/>
            <person name="Pradella S."/>
            <person name="Rachid S."/>
            <person name="Raddatz G."/>
            <person name="Rosenau F."/>
            <person name="Rueckert C."/>
            <person name="Sasse F."/>
            <person name="Scharfe M."/>
            <person name="Schuster S.C."/>
            <person name="Suen G."/>
            <person name="Treuner-Lange A."/>
            <person name="Velicer G.J."/>
            <person name="Vorholter F.-J."/>
            <person name="Weissman K.J."/>
            <person name="Welch R.D."/>
            <person name="Wenzel S.C."/>
            <person name="Whitworth D.E."/>
            <person name="Wilhelm S."/>
            <person name="Wittmann C."/>
            <person name="Bloecker H."/>
            <person name="Puehler A."/>
            <person name="Mueller R."/>
        </authorList>
    </citation>
    <scope>NUCLEOTIDE SEQUENCE [LARGE SCALE GENOMIC DNA]</scope>
    <source>
        <strain evidence="3">So ce56</strain>
    </source>
</reference>
<keyword evidence="3" id="KW-1185">Reference proteome</keyword>
<dbReference type="InterPro" id="IPR021655">
    <property type="entry name" value="Put_metal-bd"/>
</dbReference>
<evidence type="ECO:0000313" key="3">
    <source>
        <dbReference type="Proteomes" id="UP000002139"/>
    </source>
</evidence>
<dbReference type="AlphaFoldDB" id="A9GGV1"/>
<dbReference type="RefSeq" id="WP_012238824.1">
    <property type="nucleotide sequence ID" value="NC_010162.1"/>
</dbReference>
<keyword evidence="1" id="KW-0732">Signal</keyword>
<dbReference type="KEGG" id="scl:sce6203"/>
<protein>
    <recommendedName>
        <fullName evidence="4">Tryptophan synthase alpha chain</fullName>
    </recommendedName>
</protein>
<accession>A9GGV1</accession>
<feature type="chain" id="PRO_5002735919" description="Tryptophan synthase alpha chain" evidence="1">
    <location>
        <begin position="24"/>
        <end position="436"/>
    </location>
</feature>
<dbReference type="OrthoDB" id="5494283at2"/>
<dbReference type="HOGENOM" id="CLU_628372_0_0_7"/>
<name>A9GGV1_SORC5</name>
<sequence>MKTSLLRRRFASLFRLSSLVASTALLFASCNGSNGGAPQPGSGEPCESAQDCADGVPCTVDRCVGGRCESEADDTRCPGGRCDRARGACVNDKACATPADCADADPCTQEERCNESLRQCVFEGLDGDGDDALPVICGGADCDDDDPRNAPTFAELCDGADNNCNGTADEGEDRALCGADGARCVSGRCECPAGQGYCPLASATGFHCIDVQSDPENCGACGASCPADTTCVGGQCTCADGLALCGSTCVDLSEDERHCGACGEACGEMDCIDGACTACGGVGEPCCDGASCRDVLSECGEGGTCVVKACAEPIEALPDTHLPRCSADTEPCIDACTVSSCVDDCFEADSTAPRSYRGVSFDCAGCVDHQIQACTSRMCQRSLAVASCCVVEHCRGVIDKVCEAQCGEELDAFYSCSDATECGFFLVADEPLSCFP</sequence>
<dbReference type="STRING" id="448385.sce6203"/>
<gene>
    <name evidence="2" type="ordered locus">sce6203</name>
</gene>
<evidence type="ECO:0000313" key="2">
    <source>
        <dbReference type="EMBL" id="CAN96370.1"/>
    </source>
</evidence>
<evidence type="ECO:0008006" key="4">
    <source>
        <dbReference type="Google" id="ProtNLM"/>
    </source>
</evidence>
<proteinExistence type="predicted"/>
<dbReference type="PROSITE" id="PS51257">
    <property type="entry name" value="PROKAR_LIPOPROTEIN"/>
    <property type="match status" value="1"/>
</dbReference>
<organism evidence="2 3">
    <name type="scientific">Sorangium cellulosum (strain So ce56)</name>
    <name type="common">Polyangium cellulosum (strain So ce56)</name>
    <dbReference type="NCBI Taxonomy" id="448385"/>
    <lineage>
        <taxon>Bacteria</taxon>
        <taxon>Pseudomonadati</taxon>
        <taxon>Myxococcota</taxon>
        <taxon>Polyangia</taxon>
        <taxon>Polyangiales</taxon>
        <taxon>Polyangiaceae</taxon>
        <taxon>Sorangium</taxon>
    </lineage>
</organism>
<dbReference type="EMBL" id="AM746676">
    <property type="protein sequence ID" value="CAN96370.1"/>
    <property type="molecule type" value="Genomic_DNA"/>
</dbReference>
<dbReference type="Proteomes" id="UP000002139">
    <property type="component" value="Chromosome"/>
</dbReference>
<dbReference type="Pfam" id="PF11617">
    <property type="entry name" value="Cu-binding_MopE"/>
    <property type="match status" value="1"/>
</dbReference>
<feature type="signal peptide" evidence="1">
    <location>
        <begin position="1"/>
        <end position="23"/>
    </location>
</feature>
<evidence type="ECO:0000256" key="1">
    <source>
        <dbReference type="SAM" id="SignalP"/>
    </source>
</evidence>